<name>A0ACB8APA0_9AGAM</name>
<organism evidence="1 2">
    <name type="scientific">Hygrophoropsis aurantiaca</name>
    <dbReference type="NCBI Taxonomy" id="72124"/>
    <lineage>
        <taxon>Eukaryota</taxon>
        <taxon>Fungi</taxon>
        <taxon>Dikarya</taxon>
        <taxon>Basidiomycota</taxon>
        <taxon>Agaricomycotina</taxon>
        <taxon>Agaricomycetes</taxon>
        <taxon>Agaricomycetidae</taxon>
        <taxon>Boletales</taxon>
        <taxon>Coniophorineae</taxon>
        <taxon>Hygrophoropsidaceae</taxon>
        <taxon>Hygrophoropsis</taxon>
    </lineage>
</organism>
<accession>A0ACB8APA0</accession>
<reference evidence="1" key="1">
    <citation type="journal article" date="2021" name="New Phytol.">
        <title>Evolutionary innovations through gain and loss of genes in the ectomycorrhizal Boletales.</title>
        <authorList>
            <person name="Wu G."/>
            <person name="Miyauchi S."/>
            <person name="Morin E."/>
            <person name="Kuo A."/>
            <person name="Drula E."/>
            <person name="Varga T."/>
            <person name="Kohler A."/>
            <person name="Feng B."/>
            <person name="Cao Y."/>
            <person name="Lipzen A."/>
            <person name="Daum C."/>
            <person name="Hundley H."/>
            <person name="Pangilinan J."/>
            <person name="Johnson J."/>
            <person name="Barry K."/>
            <person name="LaButti K."/>
            <person name="Ng V."/>
            <person name="Ahrendt S."/>
            <person name="Min B."/>
            <person name="Choi I.G."/>
            <person name="Park H."/>
            <person name="Plett J.M."/>
            <person name="Magnuson J."/>
            <person name="Spatafora J.W."/>
            <person name="Nagy L.G."/>
            <person name="Henrissat B."/>
            <person name="Grigoriev I.V."/>
            <person name="Yang Z.L."/>
            <person name="Xu J."/>
            <person name="Martin F.M."/>
        </authorList>
    </citation>
    <scope>NUCLEOTIDE SEQUENCE</scope>
    <source>
        <strain evidence="1">ATCC 28755</strain>
    </source>
</reference>
<comment type="caution">
    <text evidence="1">The sequence shown here is derived from an EMBL/GenBank/DDBJ whole genome shotgun (WGS) entry which is preliminary data.</text>
</comment>
<evidence type="ECO:0000313" key="2">
    <source>
        <dbReference type="Proteomes" id="UP000790377"/>
    </source>
</evidence>
<evidence type="ECO:0000313" key="1">
    <source>
        <dbReference type="EMBL" id="KAH7914387.1"/>
    </source>
</evidence>
<dbReference type="EMBL" id="MU267614">
    <property type="protein sequence ID" value="KAH7914387.1"/>
    <property type="molecule type" value="Genomic_DNA"/>
</dbReference>
<sequence>MPERIHPPEGNTTPVDTTSKVKIHHQDFDSGDASDAKGNDEVALNEGNIQPDDDSDTTTTNSSDEFDWDQEDDSVDVADNHDIKKAKRGRAIWLGFMKLARPVRALLVAIIGAGILITPLLVVELKFPDNTGVRPQVHAWSLWLSITWAAACATYLIVDAIPRTIIAVIFLFSGQAERLKTQIELTLAVSSWLKLVLDVTWAWIALSVIRAFYHPPGAYWVIINRVMQALFAATVILFAEKLFLRFVAINYHQTALADRLAENRLGLKALDRLSNAQPVVTKKSPYSKKGHKSTLSSFGTSLDLSASHGGRHHKGASTPDVLGSTNVSPIQEKSDHANHKHAGSNLNRRVSRAETKRRRRKFMTSIIVDQVSGAIGQVALKNSKFHREGDIGSLHSARRLAKKLFSALSVISPGRSHLVVEDFYPYFRTTVEATAAFTLFDKDGNGDISKREMREAVQRIYRERKALISSLKDVGSAVAKLDAVLVAIALLVTLFVCLLIFNRDNTLASLVPLATIILGFSFIFGHSAQTLFESLIFIFSTHVFDVGDLVMIDDQYLIVREFGLFSTTFRRVDGQEIIAPNALLSSTKLVHNMRRSGSMWESTTIMISYNTPLEIVEQLKQRIQAYVAQNNREWSGCGVNIDKMEFQNAIHLTIAVEHRPNWQDWGGRWGRRTAFMRHLKTILEELDLKYTMPVQPVLMPSARPPSSFRDIGVEAKRL</sequence>
<gene>
    <name evidence="1" type="ORF">BJ138DRAFT_1056969</name>
</gene>
<keyword evidence="2" id="KW-1185">Reference proteome</keyword>
<proteinExistence type="predicted"/>
<protein>
    <submittedName>
        <fullName evidence="1">Mechanosensitive ion channel-domain-containing protein</fullName>
    </submittedName>
</protein>
<dbReference type="Proteomes" id="UP000790377">
    <property type="component" value="Unassembled WGS sequence"/>
</dbReference>